<evidence type="ECO:0000313" key="3">
    <source>
        <dbReference type="EMBL" id="OZI75751.1"/>
    </source>
</evidence>
<sequence length="197" mass="21539">MRPAPSLAGAQPPAAPPIPCPPRAAQPPDGLPVERCWQLRRTCCVTPRQFLLGMGFTAGIALAVSLGFALRGLWPVAVYGAAEILLLACAALSFARHVRDGETVMLLADGRLVVDVQSGPAVTRHVFNRNWARLVRPPDAPGSLWLHYGSFRLRLARHVPMEEHRRIEAELRHSLPWRGPATTSPPGPPLFRHRSPS</sequence>
<dbReference type="Proteomes" id="UP000215633">
    <property type="component" value="Unassembled WGS sequence"/>
</dbReference>
<gene>
    <name evidence="3" type="ORF">CAL24_11055</name>
</gene>
<feature type="compositionally biased region" description="Pro residues" evidence="1">
    <location>
        <begin position="13"/>
        <end position="23"/>
    </location>
</feature>
<evidence type="ECO:0008006" key="5">
    <source>
        <dbReference type="Google" id="ProtNLM"/>
    </source>
</evidence>
<dbReference type="EMBL" id="NEVT01000006">
    <property type="protein sequence ID" value="OZI75751.1"/>
    <property type="molecule type" value="Genomic_DNA"/>
</dbReference>
<feature type="region of interest" description="Disordered" evidence="1">
    <location>
        <begin position="176"/>
        <end position="197"/>
    </location>
</feature>
<evidence type="ECO:0000256" key="1">
    <source>
        <dbReference type="SAM" id="MobiDB-lite"/>
    </source>
</evidence>
<feature type="region of interest" description="Disordered" evidence="1">
    <location>
        <begin position="1"/>
        <end position="23"/>
    </location>
</feature>
<feature type="transmembrane region" description="Helical" evidence="2">
    <location>
        <begin position="76"/>
        <end position="95"/>
    </location>
</feature>
<keyword evidence="2" id="KW-0812">Transmembrane</keyword>
<evidence type="ECO:0000313" key="4">
    <source>
        <dbReference type="Proteomes" id="UP000215633"/>
    </source>
</evidence>
<name>A0A261VPP7_9BORD</name>
<protein>
    <recommendedName>
        <fullName evidence="5">DUF2244 domain-containing protein</fullName>
    </recommendedName>
</protein>
<evidence type="ECO:0000256" key="2">
    <source>
        <dbReference type="SAM" id="Phobius"/>
    </source>
</evidence>
<comment type="caution">
    <text evidence="3">The sequence shown here is derived from an EMBL/GenBank/DDBJ whole genome shotgun (WGS) entry which is preliminary data.</text>
</comment>
<dbReference type="AlphaFoldDB" id="A0A261VPP7"/>
<reference evidence="4" key="1">
    <citation type="submission" date="2017-05" db="EMBL/GenBank/DDBJ databases">
        <title>Complete and WGS of Bordetella genogroups.</title>
        <authorList>
            <person name="Spilker T."/>
            <person name="Lipuma J."/>
        </authorList>
    </citation>
    <scope>NUCLEOTIDE SEQUENCE [LARGE SCALE GENOMIC DNA]</scope>
    <source>
        <strain evidence="4">AU8256</strain>
    </source>
</reference>
<feature type="compositionally biased region" description="Low complexity" evidence="1">
    <location>
        <begin position="1"/>
        <end position="12"/>
    </location>
</feature>
<keyword evidence="2" id="KW-0472">Membrane</keyword>
<accession>A0A261VPP7</accession>
<dbReference type="InterPro" id="IPR019253">
    <property type="entry name" value="DUF2244_TM"/>
</dbReference>
<organism evidence="3 4">
    <name type="scientific">Bordetella genomosp. 2</name>
    <dbReference type="NCBI Taxonomy" id="1983456"/>
    <lineage>
        <taxon>Bacteria</taxon>
        <taxon>Pseudomonadati</taxon>
        <taxon>Pseudomonadota</taxon>
        <taxon>Betaproteobacteria</taxon>
        <taxon>Burkholderiales</taxon>
        <taxon>Alcaligenaceae</taxon>
        <taxon>Bordetella</taxon>
    </lineage>
</organism>
<keyword evidence="4" id="KW-1185">Reference proteome</keyword>
<proteinExistence type="predicted"/>
<feature type="transmembrane region" description="Helical" evidence="2">
    <location>
        <begin position="50"/>
        <end position="70"/>
    </location>
</feature>
<keyword evidence="2" id="KW-1133">Transmembrane helix</keyword>
<dbReference type="RefSeq" id="WP_094806724.1">
    <property type="nucleotide sequence ID" value="NZ_NEVT01000006.1"/>
</dbReference>
<dbReference type="Pfam" id="PF10003">
    <property type="entry name" value="DUF2244"/>
    <property type="match status" value="1"/>
</dbReference>